<accession>A0AAW8PYP6</accession>
<evidence type="ECO:0008006" key="3">
    <source>
        <dbReference type="Google" id="ProtNLM"/>
    </source>
</evidence>
<reference evidence="1" key="1">
    <citation type="submission" date="2023-06" db="EMBL/GenBank/DDBJ databases">
        <title>Genomic Diversity of Vibrio spp. and Metagenomic Analysis of Pathogens in Florida Gulf Coastal Waters Following Hurricane Ian.</title>
        <authorList>
            <person name="Brumfield K.D."/>
        </authorList>
    </citation>
    <scope>NUCLEOTIDE SEQUENCE</scope>
    <source>
        <strain evidence="1">WBS2B-138</strain>
    </source>
</reference>
<protein>
    <recommendedName>
        <fullName evidence="3">DUF3168 domain-containing protein</fullName>
    </recommendedName>
</protein>
<dbReference type="EMBL" id="JAUHGG010000003">
    <property type="protein sequence ID" value="MDS1821139.1"/>
    <property type="molecule type" value="Genomic_DNA"/>
</dbReference>
<proteinExistence type="predicted"/>
<comment type="caution">
    <text evidence="1">The sequence shown here is derived from an EMBL/GenBank/DDBJ whole genome shotgun (WGS) entry which is preliminary data.</text>
</comment>
<dbReference type="AlphaFoldDB" id="A0AAW8PYP6"/>
<evidence type="ECO:0000313" key="1">
    <source>
        <dbReference type="EMBL" id="MDS1821139.1"/>
    </source>
</evidence>
<name>A0AAW8PYP6_VIBPH</name>
<evidence type="ECO:0000313" key="2">
    <source>
        <dbReference type="Proteomes" id="UP001253193"/>
    </source>
</evidence>
<sequence length="114" mass="13025">MEQPTFTSMLKKAVLSTFSYINENASLSENIHYPADMLDGWQRRFVLVEQAISTTGRWAISYHVLEKSKFDKDAFLLGLKSVLGDHCEIELVMDDDDGTEATSFKIGYIFHQLK</sequence>
<organism evidence="1 2">
    <name type="scientific">Vibrio parahaemolyticus</name>
    <dbReference type="NCBI Taxonomy" id="670"/>
    <lineage>
        <taxon>Bacteria</taxon>
        <taxon>Pseudomonadati</taxon>
        <taxon>Pseudomonadota</taxon>
        <taxon>Gammaproteobacteria</taxon>
        <taxon>Vibrionales</taxon>
        <taxon>Vibrionaceae</taxon>
        <taxon>Vibrio</taxon>
    </lineage>
</organism>
<gene>
    <name evidence="1" type="ORF">QX249_10745</name>
</gene>
<dbReference type="Proteomes" id="UP001253193">
    <property type="component" value="Unassembled WGS sequence"/>
</dbReference>
<dbReference type="RefSeq" id="WP_311019993.1">
    <property type="nucleotide sequence ID" value="NZ_JAUHGG010000003.1"/>
</dbReference>